<protein>
    <recommendedName>
        <fullName evidence="8">Pentacotripeptide-repeat region of PRORP domain-containing protein</fullName>
    </recommendedName>
</protein>
<dbReference type="InterPro" id="IPR011990">
    <property type="entry name" value="TPR-like_helical_dom_sf"/>
</dbReference>
<evidence type="ECO:0000256" key="5">
    <source>
        <dbReference type="PROSITE-ProRule" id="PRU00708"/>
    </source>
</evidence>
<evidence type="ECO:0000256" key="2">
    <source>
        <dbReference type="ARBA" id="ARBA00022737"/>
    </source>
</evidence>
<gene>
    <name evidence="6" type="ORF">EJ06DRAFT_522689</name>
</gene>
<dbReference type="PANTHER" id="PTHR47447">
    <property type="entry name" value="OS03G0856100 PROTEIN"/>
    <property type="match status" value="1"/>
</dbReference>
<organism evidence="6 7">
    <name type="scientific">Trichodelitschia bisporula</name>
    <dbReference type="NCBI Taxonomy" id="703511"/>
    <lineage>
        <taxon>Eukaryota</taxon>
        <taxon>Fungi</taxon>
        <taxon>Dikarya</taxon>
        <taxon>Ascomycota</taxon>
        <taxon>Pezizomycotina</taxon>
        <taxon>Dothideomycetes</taxon>
        <taxon>Dothideomycetes incertae sedis</taxon>
        <taxon>Phaeotrichales</taxon>
        <taxon>Phaeotrichaceae</taxon>
        <taxon>Trichodelitschia</taxon>
    </lineage>
</organism>
<dbReference type="Gene3D" id="1.25.40.10">
    <property type="entry name" value="Tetratricopeptide repeat domain"/>
    <property type="match status" value="2"/>
</dbReference>
<name>A0A6G1HTI9_9PEZI</name>
<dbReference type="AlphaFoldDB" id="A0A6G1HTI9"/>
<evidence type="ECO:0008006" key="8">
    <source>
        <dbReference type="Google" id="ProtNLM"/>
    </source>
</evidence>
<evidence type="ECO:0000313" key="6">
    <source>
        <dbReference type="EMBL" id="KAF2399149.1"/>
    </source>
</evidence>
<keyword evidence="2" id="KW-0677">Repeat</keyword>
<dbReference type="PANTHER" id="PTHR47447:SF17">
    <property type="entry name" value="OS12G0638900 PROTEIN"/>
    <property type="match status" value="1"/>
</dbReference>
<dbReference type="EMBL" id="ML996698">
    <property type="protein sequence ID" value="KAF2399149.1"/>
    <property type="molecule type" value="Genomic_DNA"/>
</dbReference>
<proteinExistence type="inferred from homology"/>
<dbReference type="InterPro" id="IPR002885">
    <property type="entry name" value="PPR_rpt"/>
</dbReference>
<comment type="subunit">
    <text evidence="4">Binds to mitochondrial small subunit 15S rRNA.</text>
</comment>
<dbReference type="OrthoDB" id="185373at2759"/>
<evidence type="ECO:0000313" key="7">
    <source>
        <dbReference type="Proteomes" id="UP000799640"/>
    </source>
</evidence>
<evidence type="ECO:0000256" key="1">
    <source>
        <dbReference type="ARBA" id="ARBA00006192"/>
    </source>
</evidence>
<dbReference type="NCBIfam" id="TIGR00756">
    <property type="entry name" value="PPR"/>
    <property type="match status" value="2"/>
</dbReference>
<sequence>MATDILEHLVLHFLIGSERDALGHLYSAIIHFLENGLKIRSVPIALVADRSDPEKARQLYQIIQEKNISLAPVALKAIAHRVAITGDFDLALKIIEKVALLTGYTWKRGDGLAAKILRYSLKHPEGYHASTDILARLVDMGIKITITAYNALIGNAVDVGDFPTAFRVFEFLQEHGIEPDSVTYNVMLTACESCEEQSVVEDMLTKARACIERDRSDRLATNFLHCSLLYHQRFFSASQSSAKWIYARVLRQYLTYFPPYPLFDLGLLDKNDLPSDIVSIIDNGMKLDVDFQPVNIVLMAFLRANTDSDRLVQVYNAFQRNARSGGWLINLCAYDTTYNLFLMAFGFDSKAVGLCPEIVRHMTEPYPTDRIPEKRPRGTSEIFARPTVQTWSILLHVFAWQGHTAAANKVMDLMEQRGTQPDDVTWNILIKGYATANDEEGILEALDNMRKSGFAYDKFTMKAVGRMNNKEALFRVLKETAVSTE</sequence>
<comment type="function">
    <text evidence="3">Regulates mitochondrial small subunit maturation by controlling 15S rRNA 5'-end processing. Localizes to the 5' precursor of the 15S rRNA in a position that is subsequently occupied by mS47 in the mature yeast mtSSU. Uses structure and sequence-specific RNA recognition, binding to a single-stranded region of the precursor and specifically recognizing bases -6 to -1. The exchange of Ccm1 for mS47 is coupled to the irreversible removal of precursor rRNA that is accompanied by conformational changes of the mitoribosomal proteins uS5m and mS26. These conformational changes signal completion of 5'-end rRNA processing through protection of the mature 5'-end of the 15S rRNA and stabilization of mS47. The removal of the 5' precursor together with the dissociation of Ccm1 may be catalyzed by the 5'-3' exoribonuclease Pet127. Involved in the specific removal of group I introns in mitochondrial encoded transcripts.</text>
</comment>
<evidence type="ECO:0000256" key="3">
    <source>
        <dbReference type="ARBA" id="ARBA00044493"/>
    </source>
</evidence>
<evidence type="ECO:0000256" key="4">
    <source>
        <dbReference type="ARBA" id="ARBA00044511"/>
    </source>
</evidence>
<dbReference type="Pfam" id="PF13041">
    <property type="entry name" value="PPR_2"/>
    <property type="match status" value="2"/>
</dbReference>
<accession>A0A6G1HTI9</accession>
<feature type="repeat" description="PPR" evidence="5">
    <location>
        <begin position="145"/>
        <end position="179"/>
    </location>
</feature>
<dbReference type="Proteomes" id="UP000799640">
    <property type="component" value="Unassembled WGS sequence"/>
</dbReference>
<reference evidence="6" key="1">
    <citation type="journal article" date="2020" name="Stud. Mycol.">
        <title>101 Dothideomycetes genomes: a test case for predicting lifestyles and emergence of pathogens.</title>
        <authorList>
            <person name="Haridas S."/>
            <person name="Albert R."/>
            <person name="Binder M."/>
            <person name="Bloem J."/>
            <person name="Labutti K."/>
            <person name="Salamov A."/>
            <person name="Andreopoulos B."/>
            <person name="Baker S."/>
            <person name="Barry K."/>
            <person name="Bills G."/>
            <person name="Bluhm B."/>
            <person name="Cannon C."/>
            <person name="Castanera R."/>
            <person name="Culley D."/>
            <person name="Daum C."/>
            <person name="Ezra D."/>
            <person name="Gonzalez J."/>
            <person name="Henrissat B."/>
            <person name="Kuo A."/>
            <person name="Liang C."/>
            <person name="Lipzen A."/>
            <person name="Lutzoni F."/>
            <person name="Magnuson J."/>
            <person name="Mondo S."/>
            <person name="Nolan M."/>
            <person name="Ohm R."/>
            <person name="Pangilinan J."/>
            <person name="Park H.-J."/>
            <person name="Ramirez L."/>
            <person name="Alfaro M."/>
            <person name="Sun H."/>
            <person name="Tritt A."/>
            <person name="Yoshinaga Y."/>
            <person name="Zwiers L.-H."/>
            <person name="Turgeon B."/>
            <person name="Goodwin S."/>
            <person name="Spatafora J."/>
            <person name="Crous P."/>
            <person name="Grigoriev I."/>
        </authorList>
    </citation>
    <scope>NUCLEOTIDE SEQUENCE</scope>
    <source>
        <strain evidence="6">CBS 262.69</strain>
    </source>
</reference>
<feature type="repeat" description="PPR" evidence="5">
    <location>
        <begin position="422"/>
        <end position="456"/>
    </location>
</feature>
<feature type="repeat" description="PPR" evidence="5">
    <location>
        <begin position="387"/>
        <end position="421"/>
    </location>
</feature>
<comment type="similarity">
    <text evidence="1">Belongs to the CCM1 family.</text>
</comment>
<dbReference type="PROSITE" id="PS51375">
    <property type="entry name" value="PPR"/>
    <property type="match status" value="3"/>
</dbReference>
<keyword evidence="7" id="KW-1185">Reference proteome</keyword>